<gene>
    <name evidence="1" type="ORF">BN13_240025</name>
</gene>
<sequence>MDRQHVVAFTGPWDSQVVATSVHAGHQVRPDLAEVMILPEADRFREEDPFTDQIAAAVPSRMITPTSRFEVDLNRPRREAVYRTPQDAWGLQIWRDEVLPEALFHESLRTCDSVYAALAARLDAVAERGPFVLLDVHSYNHRRPGPDQPPEPAVDNPEVNLGTGSVDRSRFGALVDRFARDLADPELGCGPVDVRENVKFEGRQLAWWVHDRYPRIGCVLALEFKKTFMDEWTGVPDRDAIACARTNLAAALPGLATELAALS</sequence>
<dbReference type="EMBL" id="CAJC01000133">
    <property type="protein sequence ID" value="CCI52908.1"/>
    <property type="molecule type" value="Genomic_DNA"/>
</dbReference>
<evidence type="ECO:0000313" key="1">
    <source>
        <dbReference type="EMBL" id="CCI52908.1"/>
    </source>
</evidence>
<dbReference type="Pfam" id="PF05013">
    <property type="entry name" value="FGase"/>
    <property type="match status" value="1"/>
</dbReference>
<dbReference type="Gene3D" id="3.40.630.40">
    <property type="entry name" value="Zn-dependent exopeptidases"/>
    <property type="match status" value="1"/>
</dbReference>
<dbReference type="RefSeq" id="WP_053079736.1">
    <property type="nucleotide sequence ID" value="NZ_HF571038.1"/>
</dbReference>
<accession>A0A077MDR7</accession>
<dbReference type="InterPro" id="IPR007709">
    <property type="entry name" value="N-FG_amidohydro"/>
</dbReference>
<reference evidence="1 2" key="1">
    <citation type="journal article" date="2013" name="ISME J.">
        <title>A metabolic model for members of the genus Tetrasphaera involved in enhanced biological phosphorus removal.</title>
        <authorList>
            <person name="Kristiansen R."/>
            <person name="Nguyen H.T.T."/>
            <person name="Saunders A.M."/>
            <person name="Nielsen J.L."/>
            <person name="Wimmer R."/>
            <person name="Le V.Q."/>
            <person name="McIlroy S.J."/>
            <person name="Petrovski S."/>
            <person name="Seviour R.J."/>
            <person name="Calteau A."/>
            <person name="Nielsen K.L."/>
            <person name="Nielsen P.H."/>
        </authorList>
    </citation>
    <scope>NUCLEOTIDE SEQUENCE [LARGE SCALE GENOMIC DNA]</scope>
    <source>
        <strain evidence="1 2">Ben 74</strain>
    </source>
</reference>
<dbReference type="SUPFAM" id="SSF53187">
    <property type="entry name" value="Zn-dependent exopeptidases"/>
    <property type="match status" value="1"/>
</dbReference>
<evidence type="ECO:0000313" key="2">
    <source>
        <dbReference type="Proteomes" id="UP000035720"/>
    </source>
</evidence>
<dbReference type="AlphaFoldDB" id="A0A077MDR7"/>
<name>A0A077MDR7_9MICO</name>
<organism evidence="1 2">
    <name type="scientific">Nostocoides jenkinsii Ben 74</name>
    <dbReference type="NCBI Taxonomy" id="1193518"/>
    <lineage>
        <taxon>Bacteria</taxon>
        <taxon>Bacillati</taxon>
        <taxon>Actinomycetota</taxon>
        <taxon>Actinomycetes</taxon>
        <taxon>Micrococcales</taxon>
        <taxon>Intrasporangiaceae</taxon>
        <taxon>Nostocoides</taxon>
    </lineage>
</organism>
<comment type="caution">
    <text evidence="1">The sequence shown here is derived from an EMBL/GenBank/DDBJ whole genome shotgun (WGS) entry which is preliminary data.</text>
</comment>
<proteinExistence type="predicted"/>
<dbReference type="STRING" id="1193518.BN13_240025"/>
<keyword evidence="2" id="KW-1185">Reference proteome</keyword>
<protein>
    <recommendedName>
        <fullName evidence="3">N-formylglutamate amidohydrolase</fullName>
    </recommendedName>
</protein>
<evidence type="ECO:0008006" key="3">
    <source>
        <dbReference type="Google" id="ProtNLM"/>
    </source>
</evidence>
<dbReference type="Proteomes" id="UP000035720">
    <property type="component" value="Unassembled WGS sequence"/>
</dbReference>